<dbReference type="AlphaFoldDB" id="A0A4P9YPU1"/>
<dbReference type="Proteomes" id="UP000281549">
    <property type="component" value="Unassembled WGS sequence"/>
</dbReference>
<dbReference type="Gene3D" id="1.10.1520.10">
    <property type="entry name" value="Ribonuclease III domain"/>
    <property type="match status" value="1"/>
</dbReference>
<accession>A0A4P9YPU1</accession>
<evidence type="ECO:0000313" key="2">
    <source>
        <dbReference type="EMBL" id="RKP20710.1"/>
    </source>
</evidence>
<dbReference type="InterPro" id="IPR036389">
    <property type="entry name" value="RNase_III_sf"/>
</dbReference>
<dbReference type="InterPro" id="IPR000999">
    <property type="entry name" value="RNase_III_dom"/>
</dbReference>
<dbReference type="EMBL" id="ML005029">
    <property type="protein sequence ID" value="RKP20710.1"/>
    <property type="molecule type" value="Genomic_DNA"/>
</dbReference>
<name>A0A4P9YPU1_ROZAC</name>
<proteinExistence type="predicted"/>
<dbReference type="GO" id="GO:0006396">
    <property type="term" value="P:RNA processing"/>
    <property type="evidence" value="ECO:0007669"/>
    <property type="project" value="InterPro"/>
</dbReference>
<feature type="domain" description="RNase III" evidence="1">
    <location>
        <begin position="92"/>
        <end position="210"/>
    </location>
</feature>
<evidence type="ECO:0000259" key="1">
    <source>
        <dbReference type="PROSITE" id="PS50142"/>
    </source>
</evidence>
<reference evidence="3" key="1">
    <citation type="journal article" date="2018" name="Nat. Microbiol.">
        <title>Leveraging single-cell genomics to expand the fungal tree of life.</title>
        <authorList>
            <person name="Ahrendt S.R."/>
            <person name="Quandt C.A."/>
            <person name="Ciobanu D."/>
            <person name="Clum A."/>
            <person name="Salamov A."/>
            <person name="Andreopoulos B."/>
            <person name="Cheng J.F."/>
            <person name="Woyke T."/>
            <person name="Pelin A."/>
            <person name="Henrissat B."/>
            <person name="Reynolds N.K."/>
            <person name="Benny G.L."/>
            <person name="Smith M.E."/>
            <person name="James T.Y."/>
            <person name="Grigoriev I.V."/>
        </authorList>
    </citation>
    <scope>NUCLEOTIDE SEQUENCE [LARGE SCALE GENOMIC DNA]</scope>
    <source>
        <strain evidence="3">CSF55</strain>
    </source>
</reference>
<dbReference type="SUPFAM" id="SSF69065">
    <property type="entry name" value="RNase III domain-like"/>
    <property type="match status" value="1"/>
</dbReference>
<dbReference type="PROSITE" id="PS50142">
    <property type="entry name" value="RNASE_3_2"/>
    <property type="match status" value="1"/>
</dbReference>
<dbReference type="Pfam" id="PF00636">
    <property type="entry name" value="Ribonuclease_3"/>
    <property type="match status" value="1"/>
</dbReference>
<dbReference type="GO" id="GO:0004525">
    <property type="term" value="F:ribonuclease III activity"/>
    <property type="evidence" value="ECO:0007669"/>
    <property type="project" value="InterPro"/>
</dbReference>
<organism evidence="2 3">
    <name type="scientific">Rozella allomycis (strain CSF55)</name>
    <dbReference type="NCBI Taxonomy" id="988480"/>
    <lineage>
        <taxon>Eukaryota</taxon>
        <taxon>Fungi</taxon>
        <taxon>Fungi incertae sedis</taxon>
        <taxon>Cryptomycota</taxon>
        <taxon>Cryptomycota incertae sedis</taxon>
        <taxon>Rozella</taxon>
    </lineage>
</organism>
<sequence>MEGKKENTFTYREFFQRKFGEQALLELEVGAKNKRNKLMIPQECVKYVDERLIHLRSVDFESIQQVLVKVHSEIFFNWKSISITNCFKFLSNDHARLRFIGDALLDCYVLKKLINLHPNADKNFIEHQRMMIVNNVNLERCYSDLKLSVMFDLVNGDIRQFIYQSFAFKASKYSKEIYNSFRPKQVCTPSKKVSSDIVEALLAYFFIHDNDEQCLRLLSNITRLKEDSFIASDISVLMHNANFEYLGKEAYLDFSSCLKRNEEQTRIYFGKLFSKNDLIKVFREMQNMVQK</sequence>
<evidence type="ECO:0000313" key="3">
    <source>
        <dbReference type="Proteomes" id="UP000281549"/>
    </source>
</evidence>
<protein>
    <recommendedName>
        <fullName evidence="1">RNase III domain-containing protein</fullName>
    </recommendedName>
</protein>
<gene>
    <name evidence="2" type="ORF">ROZALSC1DRAFT_27824</name>
</gene>